<feature type="domain" description="ABC transmembrane type-1" evidence="9">
    <location>
        <begin position="82"/>
        <end position="291"/>
    </location>
</feature>
<evidence type="ECO:0000313" key="10">
    <source>
        <dbReference type="EMBL" id="MBB3772178.1"/>
    </source>
</evidence>
<sequence>MVQLYHRYGALLATLLIAATAIWVLMMVVLPYLVMAEYSFHPNLPMMQQGGPDDVYTLSNYASLFSGIDLLNGELPDDFRVFLRTIWGSTLVTFISLVVCYPVAWHLAKAAKPEQVGLLILLLIIPFWINEILRTFAWYIILAYNGPLNSALLGMGLLDKPYRWLSGSGGVLIGMTYAFILFMMFPLINAIETLDISQVEAARDLGAPEWQIHRRIVIPHAKPGIAVGSIMVFVLAASSYIVPAVLGSPGTRWFTETIYIWFFEGQDWPRGSAYAFILLGLCVVFILSVMRIFRVGLTDIAK</sequence>
<dbReference type="Gene3D" id="1.10.3720.10">
    <property type="entry name" value="MetI-like"/>
    <property type="match status" value="1"/>
</dbReference>
<comment type="caution">
    <text evidence="10">The sequence shown here is derived from an EMBL/GenBank/DDBJ whole genome shotgun (WGS) entry which is preliminary data.</text>
</comment>
<comment type="subcellular location">
    <subcellularLocation>
        <location evidence="1 8">Cell membrane</location>
        <topology evidence="1 8">Multi-pass membrane protein</topology>
    </subcellularLocation>
</comment>
<proteinExistence type="inferred from homology"/>
<dbReference type="InterPro" id="IPR000515">
    <property type="entry name" value="MetI-like"/>
</dbReference>
<dbReference type="Pfam" id="PF00528">
    <property type="entry name" value="BPD_transp_1"/>
    <property type="match status" value="1"/>
</dbReference>
<reference evidence="10 11" key="1">
    <citation type="submission" date="2020-08" db="EMBL/GenBank/DDBJ databases">
        <title>Genomic Encyclopedia of Type Strains, Phase IV (KMG-IV): sequencing the most valuable type-strain genomes for metagenomic binning, comparative biology and taxonomic classification.</title>
        <authorList>
            <person name="Goeker M."/>
        </authorList>
    </citation>
    <scope>NUCLEOTIDE SEQUENCE [LARGE SCALE GENOMIC DNA]</scope>
    <source>
        <strain evidence="10 11">DSM 5895</strain>
    </source>
</reference>
<dbReference type="EMBL" id="JACICD010000005">
    <property type="protein sequence ID" value="MBB3772178.1"/>
    <property type="molecule type" value="Genomic_DNA"/>
</dbReference>
<keyword evidence="3 8" id="KW-0813">Transport</keyword>
<feature type="transmembrane region" description="Helical" evidence="8">
    <location>
        <begin position="224"/>
        <end position="246"/>
    </location>
</feature>
<accession>A0A839ZBU9</accession>
<feature type="transmembrane region" description="Helical" evidence="8">
    <location>
        <begin position="81"/>
        <end position="104"/>
    </location>
</feature>
<organism evidence="10 11">
    <name type="scientific">Ancylobacter tetraedralis</name>
    <dbReference type="NCBI Taxonomy" id="217068"/>
    <lineage>
        <taxon>Bacteria</taxon>
        <taxon>Pseudomonadati</taxon>
        <taxon>Pseudomonadota</taxon>
        <taxon>Alphaproteobacteria</taxon>
        <taxon>Hyphomicrobiales</taxon>
        <taxon>Xanthobacteraceae</taxon>
        <taxon>Ancylobacter</taxon>
    </lineage>
</organism>
<feature type="transmembrane region" description="Helical" evidence="8">
    <location>
        <begin position="164"/>
        <end position="188"/>
    </location>
</feature>
<keyword evidence="6 8" id="KW-1133">Transmembrane helix</keyword>
<evidence type="ECO:0000256" key="5">
    <source>
        <dbReference type="ARBA" id="ARBA00022692"/>
    </source>
</evidence>
<dbReference type="PANTHER" id="PTHR42929:SF1">
    <property type="entry name" value="INNER MEMBRANE ABC TRANSPORTER PERMEASE PROTEIN YDCU-RELATED"/>
    <property type="match status" value="1"/>
</dbReference>
<evidence type="ECO:0000256" key="3">
    <source>
        <dbReference type="ARBA" id="ARBA00022448"/>
    </source>
</evidence>
<feature type="transmembrane region" description="Helical" evidence="8">
    <location>
        <begin position="273"/>
        <end position="293"/>
    </location>
</feature>
<dbReference type="GO" id="GO:0055085">
    <property type="term" value="P:transmembrane transport"/>
    <property type="evidence" value="ECO:0007669"/>
    <property type="project" value="InterPro"/>
</dbReference>
<evidence type="ECO:0000256" key="6">
    <source>
        <dbReference type="ARBA" id="ARBA00022989"/>
    </source>
</evidence>
<dbReference type="CDD" id="cd06261">
    <property type="entry name" value="TM_PBP2"/>
    <property type="match status" value="1"/>
</dbReference>
<dbReference type="RefSeq" id="WP_183190360.1">
    <property type="nucleotide sequence ID" value="NZ_JACICD010000005.1"/>
</dbReference>
<evidence type="ECO:0000256" key="2">
    <source>
        <dbReference type="ARBA" id="ARBA00007069"/>
    </source>
</evidence>
<keyword evidence="7 8" id="KW-0472">Membrane</keyword>
<feature type="transmembrane region" description="Helical" evidence="8">
    <location>
        <begin position="12"/>
        <end position="34"/>
    </location>
</feature>
<evidence type="ECO:0000256" key="8">
    <source>
        <dbReference type="RuleBase" id="RU363032"/>
    </source>
</evidence>
<evidence type="ECO:0000313" key="11">
    <source>
        <dbReference type="Proteomes" id="UP000533469"/>
    </source>
</evidence>
<keyword evidence="11" id="KW-1185">Reference proteome</keyword>
<dbReference type="AlphaFoldDB" id="A0A839ZBU9"/>
<dbReference type="PANTHER" id="PTHR42929">
    <property type="entry name" value="INNER MEMBRANE ABC TRANSPORTER PERMEASE PROTEIN YDCU-RELATED-RELATED"/>
    <property type="match status" value="1"/>
</dbReference>
<dbReference type="Proteomes" id="UP000533469">
    <property type="component" value="Unassembled WGS sequence"/>
</dbReference>
<dbReference type="PROSITE" id="PS50928">
    <property type="entry name" value="ABC_TM1"/>
    <property type="match status" value="1"/>
</dbReference>
<keyword evidence="5 8" id="KW-0812">Transmembrane</keyword>
<comment type="similarity">
    <text evidence="2">Belongs to the binding-protein-dependent transport system permease family. CysTW subfamily.</text>
</comment>
<dbReference type="SUPFAM" id="SSF161098">
    <property type="entry name" value="MetI-like"/>
    <property type="match status" value="1"/>
</dbReference>
<gene>
    <name evidence="10" type="ORF">FHS55_002790</name>
</gene>
<evidence type="ECO:0000256" key="7">
    <source>
        <dbReference type="ARBA" id="ARBA00023136"/>
    </source>
</evidence>
<keyword evidence="4" id="KW-1003">Cell membrane</keyword>
<evidence type="ECO:0000259" key="9">
    <source>
        <dbReference type="PROSITE" id="PS50928"/>
    </source>
</evidence>
<protein>
    <submittedName>
        <fullName evidence="10">Spermidine/putrescine transport system permease protein</fullName>
    </submittedName>
</protein>
<evidence type="ECO:0000256" key="1">
    <source>
        <dbReference type="ARBA" id="ARBA00004651"/>
    </source>
</evidence>
<dbReference type="InterPro" id="IPR035906">
    <property type="entry name" value="MetI-like_sf"/>
</dbReference>
<feature type="transmembrane region" description="Helical" evidence="8">
    <location>
        <begin position="116"/>
        <end position="144"/>
    </location>
</feature>
<evidence type="ECO:0000256" key="4">
    <source>
        <dbReference type="ARBA" id="ARBA00022475"/>
    </source>
</evidence>
<dbReference type="GO" id="GO:0005886">
    <property type="term" value="C:plasma membrane"/>
    <property type="evidence" value="ECO:0007669"/>
    <property type="project" value="UniProtKB-SubCell"/>
</dbReference>
<name>A0A839ZBU9_9HYPH</name>